<organism evidence="1 2">
    <name type="scientific">Streptomyces liliifuscus</name>
    <dbReference type="NCBI Taxonomy" id="2797636"/>
    <lineage>
        <taxon>Bacteria</taxon>
        <taxon>Bacillati</taxon>
        <taxon>Actinomycetota</taxon>
        <taxon>Actinomycetes</taxon>
        <taxon>Kitasatosporales</taxon>
        <taxon>Streptomycetaceae</taxon>
        <taxon>Streptomyces</taxon>
    </lineage>
</organism>
<proteinExistence type="predicted"/>
<evidence type="ECO:0000313" key="1">
    <source>
        <dbReference type="EMBL" id="QQM44579.1"/>
    </source>
</evidence>
<protein>
    <recommendedName>
        <fullName evidence="3">LysM domain-containing protein</fullName>
    </recommendedName>
</protein>
<name>A0A7T7RFE0_9ACTN</name>
<dbReference type="RefSeq" id="WP_200399425.1">
    <property type="nucleotide sequence ID" value="NZ_CP066831.1"/>
</dbReference>
<keyword evidence="2" id="KW-1185">Reference proteome</keyword>
<dbReference type="AlphaFoldDB" id="A0A7T7RFE0"/>
<dbReference type="Proteomes" id="UP000595636">
    <property type="component" value="Chromosome"/>
</dbReference>
<evidence type="ECO:0000313" key="2">
    <source>
        <dbReference type="Proteomes" id="UP000595636"/>
    </source>
</evidence>
<dbReference type="KEGG" id="slf:JEQ17_37690"/>
<reference evidence="1 2" key="1">
    <citation type="submission" date="2020-12" db="EMBL/GenBank/DDBJ databases">
        <title>A novel species.</title>
        <authorList>
            <person name="Li K."/>
        </authorList>
    </citation>
    <scope>NUCLEOTIDE SEQUENCE [LARGE SCALE GENOMIC DNA]</scope>
    <source>
        <strain evidence="1 2">ZYC-3</strain>
    </source>
</reference>
<accession>A0A7T7RFE0</accession>
<evidence type="ECO:0008006" key="3">
    <source>
        <dbReference type="Google" id="ProtNLM"/>
    </source>
</evidence>
<gene>
    <name evidence="1" type="ORF">JEQ17_37690</name>
</gene>
<sequence>MAVGPLSRYRGMEALQVHHATRGATRSLPVRRALPAPAADPAVSRRHRWTGYDAVDLLALRFLGREDLYWALLDANSGRLPDSYRPGDLLLIPSADDATRIERA</sequence>
<dbReference type="EMBL" id="CP066831">
    <property type="protein sequence ID" value="QQM44579.1"/>
    <property type="molecule type" value="Genomic_DNA"/>
</dbReference>